<dbReference type="AlphaFoldDB" id="A0A9Q1LTR4"/>
<organism evidence="2 3">
    <name type="scientific">Anisodus acutangulus</name>
    <dbReference type="NCBI Taxonomy" id="402998"/>
    <lineage>
        <taxon>Eukaryota</taxon>
        <taxon>Viridiplantae</taxon>
        <taxon>Streptophyta</taxon>
        <taxon>Embryophyta</taxon>
        <taxon>Tracheophyta</taxon>
        <taxon>Spermatophyta</taxon>
        <taxon>Magnoliopsida</taxon>
        <taxon>eudicotyledons</taxon>
        <taxon>Gunneridae</taxon>
        <taxon>Pentapetalae</taxon>
        <taxon>asterids</taxon>
        <taxon>lamiids</taxon>
        <taxon>Solanales</taxon>
        <taxon>Solanaceae</taxon>
        <taxon>Solanoideae</taxon>
        <taxon>Hyoscyameae</taxon>
        <taxon>Anisodus</taxon>
    </lineage>
</organism>
<evidence type="ECO:0000313" key="2">
    <source>
        <dbReference type="EMBL" id="KAJ8541748.1"/>
    </source>
</evidence>
<reference evidence="3" key="1">
    <citation type="journal article" date="2023" name="Proc. Natl. Acad. Sci. U.S.A.">
        <title>Genomic and structural basis for evolution of tropane alkaloid biosynthesis.</title>
        <authorList>
            <person name="Wanga Y.-J."/>
            <person name="Taina T."/>
            <person name="Yua J.-Y."/>
            <person name="Lia J."/>
            <person name="Xua B."/>
            <person name="Chenc J."/>
            <person name="D'Auriad J.C."/>
            <person name="Huanga J.-P."/>
            <person name="Huanga S.-X."/>
        </authorList>
    </citation>
    <scope>NUCLEOTIDE SEQUENCE [LARGE SCALE GENOMIC DNA]</scope>
    <source>
        <strain evidence="3">cv. KIB-2019</strain>
    </source>
</reference>
<evidence type="ECO:0000313" key="3">
    <source>
        <dbReference type="Proteomes" id="UP001152561"/>
    </source>
</evidence>
<proteinExistence type="predicted"/>
<dbReference type="EMBL" id="JAJAGQ010000015">
    <property type="protein sequence ID" value="KAJ8541748.1"/>
    <property type="molecule type" value="Genomic_DNA"/>
</dbReference>
<name>A0A9Q1LTR4_9SOLA</name>
<protein>
    <submittedName>
        <fullName evidence="2">Uncharacterized protein</fullName>
    </submittedName>
</protein>
<dbReference type="Proteomes" id="UP001152561">
    <property type="component" value="Unassembled WGS sequence"/>
</dbReference>
<sequence>MSQRSRRTNTEKGKATATSQPITKWVAPRITPSTNALEADEYVDDTPHFGHDVVEYHGYHKHMCRSNFKLEVKPARGEIDLEELQQQVWLAPHTEQFLGLAPPPSLPPDEDVNVVTKDDTYYSVDYMP</sequence>
<keyword evidence="3" id="KW-1185">Reference proteome</keyword>
<evidence type="ECO:0000256" key="1">
    <source>
        <dbReference type="SAM" id="MobiDB-lite"/>
    </source>
</evidence>
<feature type="region of interest" description="Disordered" evidence="1">
    <location>
        <begin position="1"/>
        <end position="24"/>
    </location>
</feature>
<gene>
    <name evidence="2" type="ORF">K7X08_002564</name>
</gene>
<comment type="caution">
    <text evidence="2">The sequence shown here is derived from an EMBL/GenBank/DDBJ whole genome shotgun (WGS) entry which is preliminary data.</text>
</comment>
<accession>A0A9Q1LTR4</accession>